<accession>A0ABN2L817</accession>
<dbReference type="GO" id="GO:0016874">
    <property type="term" value="F:ligase activity"/>
    <property type="evidence" value="ECO:0007669"/>
    <property type="project" value="UniProtKB-KW"/>
</dbReference>
<comment type="similarity">
    <text evidence="1 7">Belongs to the class-II aminoacyl-tRNA synthetase family. Type 1 subfamily.</text>
</comment>
<feature type="binding site" evidence="7">
    <location>
        <begin position="565"/>
        <end position="568"/>
    </location>
    <ligand>
        <name>ATP</name>
        <dbReference type="ChEBI" id="CHEBI:30616"/>
    </ligand>
</feature>
<evidence type="ECO:0000256" key="8">
    <source>
        <dbReference type="SAM" id="MobiDB-lite"/>
    </source>
</evidence>
<name>A0ABN2L817_9MICO</name>
<dbReference type="InterPro" id="IPR047089">
    <property type="entry name" value="Asp-tRNA-ligase_1_N"/>
</dbReference>
<reference evidence="10 11" key="1">
    <citation type="journal article" date="2019" name="Int. J. Syst. Evol. Microbiol.">
        <title>The Global Catalogue of Microorganisms (GCM) 10K type strain sequencing project: providing services to taxonomists for standard genome sequencing and annotation.</title>
        <authorList>
            <consortium name="The Broad Institute Genomics Platform"/>
            <consortium name="The Broad Institute Genome Sequencing Center for Infectious Disease"/>
            <person name="Wu L."/>
            <person name="Ma J."/>
        </authorList>
    </citation>
    <scope>NUCLEOTIDE SEQUENCE [LARGE SCALE GENOMIC DNA]</scope>
    <source>
        <strain evidence="10 11">JCM 15592</strain>
    </source>
</reference>
<dbReference type="PANTHER" id="PTHR22594">
    <property type="entry name" value="ASPARTYL/LYSYL-TRNA SYNTHETASE"/>
    <property type="match status" value="1"/>
</dbReference>
<dbReference type="InterPro" id="IPR047090">
    <property type="entry name" value="AspRS_core"/>
</dbReference>
<keyword evidence="5 7" id="KW-0648">Protein biosynthesis</keyword>
<evidence type="ECO:0000256" key="7">
    <source>
        <dbReference type="HAMAP-Rule" id="MF_00044"/>
    </source>
</evidence>
<dbReference type="Pfam" id="PF02938">
    <property type="entry name" value="GAD"/>
    <property type="match status" value="1"/>
</dbReference>
<dbReference type="PRINTS" id="PR01042">
    <property type="entry name" value="TRNASYNTHASP"/>
</dbReference>
<dbReference type="PANTHER" id="PTHR22594:SF5">
    <property type="entry name" value="ASPARTATE--TRNA LIGASE, MITOCHONDRIAL"/>
    <property type="match status" value="1"/>
</dbReference>
<dbReference type="CDD" id="cd04317">
    <property type="entry name" value="EcAspRS_like_N"/>
    <property type="match status" value="1"/>
</dbReference>
<organism evidence="10 11">
    <name type="scientific">Nostocoides veronense</name>
    <dbReference type="NCBI Taxonomy" id="330836"/>
    <lineage>
        <taxon>Bacteria</taxon>
        <taxon>Bacillati</taxon>
        <taxon>Actinomycetota</taxon>
        <taxon>Actinomycetes</taxon>
        <taxon>Micrococcales</taxon>
        <taxon>Intrasporangiaceae</taxon>
        <taxon>Nostocoides</taxon>
    </lineage>
</organism>
<protein>
    <recommendedName>
        <fullName evidence="7">Aspartate--tRNA(Asp/Asn) ligase</fullName>
        <ecNumber evidence="7">6.1.1.23</ecNumber>
    </recommendedName>
    <alternativeName>
        <fullName evidence="7">Aspartyl-tRNA synthetase</fullName>
        <shortName evidence="7">AspRS</shortName>
    </alternativeName>
    <alternativeName>
        <fullName evidence="7">Non-discriminating aspartyl-tRNA synthetase</fullName>
        <shortName evidence="7">ND-AspRS</shortName>
    </alternativeName>
</protein>
<evidence type="ECO:0000313" key="10">
    <source>
        <dbReference type="EMBL" id="GAA1778705.1"/>
    </source>
</evidence>
<evidence type="ECO:0000313" key="11">
    <source>
        <dbReference type="Proteomes" id="UP001499938"/>
    </source>
</evidence>
<evidence type="ECO:0000256" key="3">
    <source>
        <dbReference type="ARBA" id="ARBA00022741"/>
    </source>
</evidence>
<evidence type="ECO:0000256" key="4">
    <source>
        <dbReference type="ARBA" id="ARBA00022840"/>
    </source>
</evidence>
<dbReference type="InterPro" id="IPR004364">
    <property type="entry name" value="Aa-tRNA-synt_II"/>
</dbReference>
<dbReference type="Gene3D" id="2.40.50.140">
    <property type="entry name" value="Nucleic acid-binding proteins"/>
    <property type="match status" value="1"/>
</dbReference>
<dbReference type="EMBL" id="BAAAPO010000001">
    <property type="protein sequence ID" value="GAA1778705.1"/>
    <property type="molecule type" value="Genomic_DNA"/>
</dbReference>
<keyword evidence="11" id="KW-1185">Reference proteome</keyword>
<dbReference type="InterPro" id="IPR029351">
    <property type="entry name" value="GAD_dom"/>
</dbReference>
<sequence>MGPRVGAAKLVGEPAAYLLIPDEGTPVLRTHQAGTLSAAQIDQNVTLTGWVAKRRDHGGVAFIDLRDASGVVQVVARDEVLTGAAHDLRSEYCIKVVGTVIARGEKNVNPDLATGAIEVVASEITVLGPSEPLPFQIDERLTVGEEARLKYRYLDLRRPGAHNAGHGIRLRSKVSQAARKVLGERDFVEIETPTLTRSTPEGARDFLVPARLAPGSWYALPQSPQLFKQLLMVAGMERYYQIARCYRDEDFRADRQPEFTQLDIEMSFVTQDDIIELGEALAVEIWKLIDVDLPTPFLRLTYADAMARYGSDKPDLRFGVELTECTDFFKDTTFRVFQAPYVGAVVMPGGASQPRKVLDGWQEFAKQRGHKGLAYVLVQEDGTLTGPVAKNLTETETAGLAAHVGAAPGDCIFFAAGPAKAARSLLGATRLEIGKRAGLIDENAWSFLWVVDAPLFEPTADAEAAGDVAVGAGAWTAVHHAFTSPKDEFLDTFDTDPGPALAYAYDMVCNGNEIGGGSIRINRKDIQERVFAVMGLSQEQAQEKFGFLLDAFKFGAPPHGGIAFGWDRIVMLLGGYASIRDVIAFPKSGGGFDPLTEAPAAISPEQRKEAGIDAKPAAPKADSAGA</sequence>
<keyword evidence="6 7" id="KW-0030">Aminoacyl-tRNA synthetase</keyword>
<comment type="caution">
    <text evidence="10">The sequence shown here is derived from an EMBL/GenBank/DDBJ whole genome shotgun (WGS) entry which is preliminary data.</text>
</comment>
<dbReference type="InterPro" id="IPR004115">
    <property type="entry name" value="GAD-like_sf"/>
</dbReference>
<feature type="binding site" evidence="7">
    <location>
        <position position="513"/>
    </location>
    <ligand>
        <name>ATP</name>
        <dbReference type="ChEBI" id="CHEBI:30616"/>
    </ligand>
</feature>
<dbReference type="InterPro" id="IPR012340">
    <property type="entry name" value="NA-bd_OB-fold"/>
</dbReference>
<comment type="function">
    <text evidence="7">Aspartyl-tRNA synthetase with relaxed tRNA specificity since it is able to aspartylate not only its cognate tRNA(Asp) but also tRNA(Asn). Reaction proceeds in two steps: L-aspartate is first activated by ATP to form Asp-AMP and then transferred to the acceptor end of tRNA(Asp/Asn).</text>
</comment>
<feature type="binding site" evidence="7">
    <location>
        <position position="256"/>
    </location>
    <ligand>
        <name>ATP</name>
        <dbReference type="ChEBI" id="CHEBI:30616"/>
    </ligand>
</feature>
<feature type="binding site" evidence="7">
    <location>
        <begin position="247"/>
        <end position="249"/>
    </location>
    <ligand>
        <name>ATP</name>
        <dbReference type="ChEBI" id="CHEBI:30616"/>
    </ligand>
</feature>
<keyword evidence="2 7" id="KW-0436">Ligase</keyword>
<keyword evidence="7" id="KW-0963">Cytoplasm</keyword>
<dbReference type="InterPro" id="IPR004524">
    <property type="entry name" value="Asp-tRNA-ligase_1"/>
</dbReference>
<dbReference type="HAMAP" id="MF_00044">
    <property type="entry name" value="Asp_tRNA_synth_type1"/>
    <property type="match status" value="1"/>
</dbReference>
<dbReference type="EC" id="6.1.1.23" evidence="7"/>
<dbReference type="InterPro" id="IPR045864">
    <property type="entry name" value="aa-tRNA-synth_II/BPL/LPL"/>
</dbReference>
<dbReference type="Pfam" id="PF00152">
    <property type="entry name" value="tRNA-synt_2"/>
    <property type="match status" value="1"/>
</dbReference>
<feature type="binding site" evidence="7">
    <location>
        <position position="520"/>
    </location>
    <ligand>
        <name>L-aspartate</name>
        <dbReference type="ChEBI" id="CHEBI:29991"/>
    </ligand>
</feature>
<dbReference type="SUPFAM" id="SSF55261">
    <property type="entry name" value="GAD domain-like"/>
    <property type="match status" value="1"/>
</dbReference>
<feature type="binding site" evidence="7">
    <location>
        <position position="201"/>
    </location>
    <ligand>
        <name>L-aspartate</name>
        <dbReference type="ChEBI" id="CHEBI:29991"/>
    </ligand>
</feature>
<proteinExistence type="inferred from homology"/>
<dbReference type="SUPFAM" id="SSF55681">
    <property type="entry name" value="Class II aaRS and biotin synthetases"/>
    <property type="match status" value="1"/>
</dbReference>
<feature type="domain" description="Aminoacyl-transfer RNA synthetases class-II family profile" evidence="9">
    <location>
        <begin position="167"/>
        <end position="594"/>
    </location>
</feature>
<feature type="region of interest" description="Aspartate" evidence="7">
    <location>
        <begin position="225"/>
        <end position="228"/>
    </location>
</feature>
<feature type="binding site" evidence="7">
    <location>
        <position position="247"/>
    </location>
    <ligand>
        <name>L-aspartate</name>
        <dbReference type="ChEBI" id="CHEBI:29991"/>
    </ligand>
</feature>
<dbReference type="Proteomes" id="UP001499938">
    <property type="component" value="Unassembled WGS sequence"/>
</dbReference>
<feature type="region of interest" description="Disordered" evidence="8">
    <location>
        <begin position="595"/>
        <end position="626"/>
    </location>
</feature>
<comment type="subcellular location">
    <subcellularLocation>
        <location evidence="7">Cytoplasm</location>
    </subcellularLocation>
</comment>
<feature type="binding site" evidence="7">
    <location>
        <position position="479"/>
    </location>
    <ligand>
        <name>L-aspartate</name>
        <dbReference type="ChEBI" id="CHEBI:29991"/>
    </ligand>
</feature>
<dbReference type="Gene3D" id="3.30.1360.30">
    <property type="entry name" value="GAD-like domain"/>
    <property type="match status" value="1"/>
</dbReference>
<gene>
    <name evidence="7 10" type="primary">aspS</name>
    <name evidence="10" type="ORF">GCM10009811_00190</name>
</gene>
<keyword evidence="4 7" id="KW-0067">ATP-binding</keyword>
<evidence type="ECO:0000256" key="1">
    <source>
        <dbReference type="ARBA" id="ARBA00006303"/>
    </source>
</evidence>
<dbReference type="PROSITE" id="PS50862">
    <property type="entry name" value="AA_TRNA_LIGASE_II"/>
    <property type="match status" value="1"/>
</dbReference>
<dbReference type="NCBIfam" id="TIGR00459">
    <property type="entry name" value="aspS_bact"/>
    <property type="match status" value="1"/>
</dbReference>
<feature type="site" description="Important for tRNA non-discrimination" evidence="7">
    <location>
        <position position="57"/>
    </location>
</feature>
<dbReference type="Gene3D" id="3.30.930.10">
    <property type="entry name" value="Bira Bifunctional Protein, Domain 2"/>
    <property type="match status" value="1"/>
</dbReference>
<evidence type="ECO:0000256" key="6">
    <source>
        <dbReference type="ARBA" id="ARBA00023146"/>
    </source>
</evidence>
<evidence type="ECO:0000259" key="9">
    <source>
        <dbReference type="PROSITE" id="PS50862"/>
    </source>
</evidence>
<comment type="subunit">
    <text evidence="7">Homodimer.</text>
</comment>
<evidence type="ECO:0000256" key="5">
    <source>
        <dbReference type="ARBA" id="ARBA00022917"/>
    </source>
</evidence>
<comment type="catalytic activity">
    <reaction evidence="7">
        <text>tRNA(Asx) + L-aspartate + ATP = L-aspartyl-tRNA(Asx) + AMP + diphosphate</text>
        <dbReference type="Rhea" id="RHEA:18349"/>
        <dbReference type="Rhea" id="RHEA-COMP:9710"/>
        <dbReference type="Rhea" id="RHEA-COMP:9711"/>
        <dbReference type="ChEBI" id="CHEBI:29991"/>
        <dbReference type="ChEBI" id="CHEBI:30616"/>
        <dbReference type="ChEBI" id="CHEBI:33019"/>
        <dbReference type="ChEBI" id="CHEBI:78442"/>
        <dbReference type="ChEBI" id="CHEBI:78516"/>
        <dbReference type="ChEBI" id="CHEBI:456215"/>
        <dbReference type="EC" id="6.1.1.23"/>
    </reaction>
</comment>
<dbReference type="Pfam" id="PF01336">
    <property type="entry name" value="tRNA_anti-codon"/>
    <property type="match status" value="1"/>
</dbReference>
<dbReference type="NCBIfam" id="NF001750">
    <property type="entry name" value="PRK00476.1"/>
    <property type="match status" value="1"/>
</dbReference>
<feature type="compositionally biased region" description="Low complexity" evidence="8">
    <location>
        <begin position="613"/>
        <end position="626"/>
    </location>
</feature>
<comment type="caution">
    <text evidence="7">Lacks conserved residue(s) required for the propagation of feature annotation.</text>
</comment>
<keyword evidence="3 7" id="KW-0547">Nucleotide-binding</keyword>
<dbReference type="CDD" id="cd00777">
    <property type="entry name" value="AspRS_core"/>
    <property type="match status" value="1"/>
</dbReference>
<dbReference type="SUPFAM" id="SSF50249">
    <property type="entry name" value="Nucleic acid-binding proteins"/>
    <property type="match status" value="1"/>
</dbReference>
<dbReference type="InterPro" id="IPR004365">
    <property type="entry name" value="NA-bd_OB_tRNA"/>
</dbReference>
<evidence type="ECO:0000256" key="2">
    <source>
        <dbReference type="ARBA" id="ARBA00022598"/>
    </source>
</evidence>
<dbReference type="InterPro" id="IPR006195">
    <property type="entry name" value="aa-tRNA-synth_II"/>
</dbReference>
<dbReference type="InterPro" id="IPR002312">
    <property type="entry name" value="Asp/Asn-tRNA-synth_IIb"/>
</dbReference>